<gene>
    <name evidence="11" type="ORF">GGR28_003797</name>
</gene>
<evidence type="ECO:0000256" key="2">
    <source>
        <dbReference type="ARBA" id="ARBA00022649"/>
    </source>
</evidence>
<evidence type="ECO:0000256" key="7">
    <source>
        <dbReference type="ARBA" id="ARBA00022840"/>
    </source>
</evidence>
<dbReference type="RefSeq" id="WP_183497374.1">
    <property type="nucleotide sequence ID" value="NZ_JACIFF010000018.1"/>
</dbReference>
<evidence type="ECO:0000259" key="10">
    <source>
        <dbReference type="Pfam" id="PF01909"/>
    </source>
</evidence>
<dbReference type="InterPro" id="IPR002934">
    <property type="entry name" value="Polymerase_NTP_transf_dom"/>
</dbReference>
<keyword evidence="8" id="KW-0460">Magnesium</keyword>
<keyword evidence="6" id="KW-0547">Nucleotide-binding</keyword>
<dbReference type="Proteomes" id="UP000576209">
    <property type="component" value="Unassembled WGS sequence"/>
</dbReference>
<keyword evidence="3" id="KW-0808">Transferase</keyword>
<dbReference type="EMBL" id="JACIFF010000018">
    <property type="protein sequence ID" value="MBB4081149.1"/>
    <property type="molecule type" value="Genomic_DNA"/>
</dbReference>
<organism evidence="11 12">
    <name type="scientific">Neolewinella aquimaris</name>
    <dbReference type="NCBI Taxonomy" id="1835722"/>
    <lineage>
        <taxon>Bacteria</taxon>
        <taxon>Pseudomonadati</taxon>
        <taxon>Bacteroidota</taxon>
        <taxon>Saprospiria</taxon>
        <taxon>Saprospirales</taxon>
        <taxon>Lewinellaceae</taxon>
        <taxon>Neolewinella</taxon>
    </lineage>
</organism>
<dbReference type="AlphaFoldDB" id="A0A840EH60"/>
<comment type="cofactor">
    <cofactor evidence="1">
        <name>Mg(2+)</name>
        <dbReference type="ChEBI" id="CHEBI:18420"/>
    </cofactor>
</comment>
<dbReference type="SUPFAM" id="SSF81301">
    <property type="entry name" value="Nucleotidyltransferase"/>
    <property type="match status" value="1"/>
</dbReference>
<dbReference type="Pfam" id="PF01909">
    <property type="entry name" value="NTP_transf_2"/>
    <property type="match status" value="1"/>
</dbReference>
<comment type="similarity">
    <text evidence="9">Belongs to the MntA antitoxin family.</text>
</comment>
<evidence type="ECO:0000256" key="8">
    <source>
        <dbReference type="ARBA" id="ARBA00022842"/>
    </source>
</evidence>
<name>A0A840EH60_9BACT</name>
<dbReference type="PANTHER" id="PTHR33571:SF14">
    <property type="entry name" value="PROTEIN ADENYLYLTRANSFERASE MJ0435-RELATED"/>
    <property type="match status" value="1"/>
</dbReference>
<dbReference type="GO" id="GO:0016779">
    <property type="term" value="F:nucleotidyltransferase activity"/>
    <property type="evidence" value="ECO:0007669"/>
    <property type="project" value="UniProtKB-KW"/>
</dbReference>
<dbReference type="GO" id="GO:0046872">
    <property type="term" value="F:metal ion binding"/>
    <property type="evidence" value="ECO:0007669"/>
    <property type="project" value="UniProtKB-KW"/>
</dbReference>
<accession>A0A840EH60</accession>
<evidence type="ECO:0000256" key="5">
    <source>
        <dbReference type="ARBA" id="ARBA00022723"/>
    </source>
</evidence>
<dbReference type="CDD" id="cd05403">
    <property type="entry name" value="NT_KNTase_like"/>
    <property type="match status" value="1"/>
</dbReference>
<sequence>MITPVDERRLKKIIKPAIPYNRFDKNTSIMTSSNLLKTLRENNYEIKKRFHAEIVAIYGSYARDEQSHDSDLDILYRIENPEKFGLVEIDGLENYLKNLVDVSSVDLVNEKYVNPIIQLEIENELLYV</sequence>
<evidence type="ECO:0000313" key="11">
    <source>
        <dbReference type="EMBL" id="MBB4081149.1"/>
    </source>
</evidence>
<evidence type="ECO:0000256" key="9">
    <source>
        <dbReference type="ARBA" id="ARBA00038276"/>
    </source>
</evidence>
<feature type="domain" description="Polymerase nucleotidyl transferase" evidence="10">
    <location>
        <begin position="48"/>
        <end position="116"/>
    </location>
</feature>
<dbReference type="Gene3D" id="3.30.460.10">
    <property type="entry name" value="Beta Polymerase, domain 2"/>
    <property type="match status" value="1"/>
</dbReference>
<evidence type="ECO:0000256" key="1">
    <source>
        <dbReference type="ARBA" id="ARBA00001946"/>
    </source>
</evidence>
<reference evidence="11 12" key="1">
    <citation type="submission" date="2020-08" db="EMBL/GenBank/DDBJ databases">
        <title>Genomic Encyclopedia of Type Strains, Phase IV (KMG-IV): sequencing the most valuable type-strain genomes for metagenomic binning, comparative biology and taxonomic classification.</title>
        <authorList>
            <person name="Goeker M."/>
        </authorList>
    </citation>
    <scope>NUCLEOTIDE SEQUENCE [LARGE SCALE GENOMIC DNA]</scope>
    <source>
        <strain evidence="11 12">DSM 105137</strain>
    </source>
</reference>
<keyword evidence="2" id="KW-1277">Toxin-antitoxin system</keyword>
<keyword evidence="4" id="KW-0548">Nucleotidyltransferase</keyword>
<evidence type="ECO:0000256" key="4">
    <source>
        <dbReference type="ARBA" id="ARBA00022695"/>
    </source>
</evidence>
<dbReference type="InterPro" id="IPR043519">
    <property type="entry name" value="NT_sf"/>
</dbReference>
<keyword evidence="12" id="KW-1185">Reference proteome</keyword>
<dbReference type="InterPro" id="IPR052038">
    <property type="entry name" value="Type-VII_TA_antitoxin"/>
</dbReference>
<comment type="caution">
    <text evidence="11">The sequence shown here is derived from an EMBL/GenBank/DDBJ whole genome shotgun (WGS) entry which is preliminary data.</text>
</comment>
<keyword evidence="7" id="KW-0067">ATP-binding</keyword>
<evidence type="ECO:0000313" key="12">
    <source>
        <dbReference type="Proteomes" id="UP000576209"/>
    </source>
</evidence>
<keyword evidence="5" id="KW-0479">Metal-binding</keyword>
<proteinExistence type="inferred from homology"/>
<evidence type="ECO:0000256" key="3">
    <source>
        <dbReference type="ARBA" id="ARBA00022679"/>
    </source>
</evidence>
<evidence type="ECO:0000256" key="6">
    <source>
        <dbReference type="ARBA" id="ARBA00022741"/>
    </source>
</evidence>
<protein>
    <recommendedName>
        <fullName evidence="10">Polymerase nucleotidyl transferase domain-containing protein</fullName>
    </recommendedName>
</protein>
<dbReference type="PANTHER" id="PTHR33571">
    <property type="entry name" value="SSL8005 PROTEIN"/>
    <property type="match status" value="1"/>
</dbReference>
<dbReference type="GO" id="GO:0005524">
    <property type="term" value="F:ATP binding"/>
    <property type="evidence" value="ECO:0007669"/>
    <property type="project" value="UniProtKB-KW"/>
</dbReference>